<evidence type="ECO:0008006" key="3">
    <source>
        <dbReference type="Google" id="ProtNLM"/>
    </source>
</evidence>
<keyword evidence="2" id="KW-1185">Reference proteome</keyword>
<name>A0A2H3KPH7_9CHLR</name>
<reference evidence="1 2" key="1">
    <citation type="submission" date="2016-05" db="EMBL/GenBank/DDBJ databases">
        <authorList>
            <person name="Lavstsen T."/>
            <person name="Jespersen J.S."/>
        </authorList>
    </citation>
    <scope>NUCLEOTIDE SEQUENCE [LARGE SCALE GENOMIC DNA]</scope>
    <source>
        <strain evidence="1 2">B7-9</strain>
    </source>
</reference>
<evidence type="ECO:0000313" key="1">
    <source>
        <dbReference type="EMBL" id="PDV97046.1"/>
    </source>
</evidence>
<accession>A0A2H3KPH7</accession>
<dbReference type="EMBL" id="LYXE01000168">
    <property type="protein sequence ID" value="PDV97046.1"/>
    <property type="molecule type" value="Genomic_DNA"/>
</dbReference>
<sequence length="454" mass="51226">MREHQLELQCSELCLHQAMSEAPQIRGPGVIRQKADGELELTLYVTDGLDPDMLWHRLAQRDELKPGLIIPSDQFYELTAFDIQGRQWTATRIEPTFIGGTGCMCRARLAEIQSRYQSEKLLVRQPSISFVFAERVSLPFNQSTTITRTVGKNTSQHHALDVFNFSNDDYEFQLSHEEAQLIVKVTAKNGGFPVQFARRVVEALQFITARPLTWTLCTNWKNDTISTSIRGLRPTTTSSRLQPPLNFSDATSEAVSDLFLCYLDHVCRDTTDHLHPISAQVRAICHASLGAVETEALVICTAIESLVPLMAQGTFQLSEDDALWVKQAQAYFDNWGGSEELTGRVKGLLANLHQPSTAMRLRKLIDDHVITRQSLQAWNRLRPRLAHGVTKRSGSLQDLLDDTQTVLTLFYRLVFFMIGYRGVYTDYTTRDWPLIQFEFPSDGSGTTGAPVSEE</sequence>
<evidence type="ECO:0000313" key="2">
    <source>
        <dbReference type="Proteomes" id="UP000220922"/>
    </source>
</evidence>
<dbReference type="Proteomes" id="UP000220922">
    <property type="component" value="Unassembled WGS sequence"/>
</dbReference>
<organism evidence="1 2">
    <name type="scientific">Candidatus Chloroploca asiatica</name>
    <dbReference type="NCBI Taxonomy" id="1506545"/>
    <lineage>
        <taxon>Bacteria</taxon>
        <taxon>Bacillati</taxon>
        <taxon>Chloroflexota</taxon>
        <taxon>Chloroflexia</taxon>
        <taxon>Chloroflexales</taxon>
        <taxon>Chloroflexineae</taxon>
        <taxon>Oscillochloridaceae</taxon>
        <taxon>Candidatus Chloroploca</taxon>
    </lineage>
</organism>
<dbReference type="AlphaFoldDB" id="A0A2H3KPH7"/>
<comment type="caution">
    <text evidence="1">The sequence shown here is derived from an EMBL/GenBank/DDBJ whole genome shotgun (WGS) entry which is preliminary data.</text>
</comment>
<proteinExistence type="predicted"/>
<gene>
    <name evidence="1" type="ORF">A9Q02_19585</name>
</gene>
<protein>
    <recommendedName>
        <fullName evidence="3">ApeA N-terminal domain-containing protein</fullName>
    </recommendedName>
</protein>